<evidence type="ECO:0000313" key="3">
    <source>
        <dbReference type="Proteomes" id="UP000317421"/>
    </source>
</evidence>
<protein>
    <recommendedName>
        <fullName evidence="4">PEP-CTERM protein-sorting domain-containing protein</fullName>
    </recommendedName>
</protein>
<feature type="chain" id="PRO_5023142563" description="PEP-CTERM protein-sorting domain-containing protein" evidence="1">
    <location>
        <begin position="28"/>
        <end position="295"/>
    </location>
</feature>
<proteinExistence type="predicted"/>
<dbReference type="Proteomes" id="UP000317421">
    <property type="component" value="Unassembled WGS sequence"/>
</dbReference>
<dbReference type="EMBL" id="SJPR01000005">
    <property type="protein sequence ID" value="TWT95350.1"/>
    <property type="molecule type" value="Genomic_DNA"/>
</dbReference>
<sequence precursor="true">MSYRTSQICFGLFAFAAAVALSGRTEAALLAYEGFDYAEGSLAGQNGGSGWGGAWSAGSVVPGSLSYGSLPTAGNSALISGSGGSISAYRDFAAEYGAGTYYISFIGQRLSPHGTLDDNTVRASSFQIHKGFGTSGDERLSAGKATTASPNQLYNWAMFSDGSGNFLEESAEPITNQAFVLMEFVVNDDTDGEGPGVSTDEARMWINPSLNGPLGAPDVELSQAEGNNHDYLFGRVRIFSGNTSSAGQYADFAIDEIRLGTSLADVGVTVPEPTAGLLALVGVALAGRVRRRAAR</sequence>
<name>A0A5C6A7I3_9BACT</name>
<feature type="signal peptide" evidence="1">
    <location>
        <begin position="1"/>
        <end position="27"/>
    </location>
</feature>
<keyword evidence="1" id="KW-0732">Signal</keyword>
<dbReference type="AlphaFoldDB" id="A0A5C6A7I3"/>
<evidence type="ECO:0008006" key="4">
    <source>
        <dbReference type="Google" id="ProtNLM"/>
    </source>
</evidence>
<organism evidence="2 3">
    <name type="scientific">Botrimarina colliarenosi</name>
    <dbReference type="NCBI Taxonomy" id="2528001"/>
    <lineage>
        <taxon>Bacteria</taxon>
        <taxon>Pseudomonadati</taxon>
        <taxon>Planctomycetota</taxon>
        <taxon>Planctomycetia</taxon>
        <taxon>Pirellulales</taxon>
        <taxon>Lacipirellulaceae</taxon>
        <taxon>Botrimarina</taxon>
    </lineage>
</organism>
<comment type="caution">
    <text evidence="2">The sequence shown here is derived from an EMBL/GenBank/DDBJ whole genome shotgun (WGS) entry which is preliminary data.</text>
</comment>
<evidence type="ECO:0000256" key="1">
    <source>
        <dbReference type="SAM" id="SignalP"/>
    </source>
</evidence>
<reference evidence="2 3" key="1">
    <citation type="submission" date="2019-02" db="EMBL/GenBank/DDBJ databases">
        <title>Deep-cultivation of Planctomycetes and their phenomic and genomic characterization uncovers novel biology.</title>
        <authorList>
            <person name="Wiegand S."/>
            <person name="Jogler M."/>
            <person name="Boedeker C."/>
            <person name="Pinto D."/>
            <person name="Vollmers J."/>
            <person name="Rivas-Marin E."/>
            <person name="Kohn T."/>
            <person name="Peeters S.H."/>
            <person name="Heuer A."/>
            <person name="Rast P."/>
            <person name="Oberbeckmann S."/>
            <person name="Bunk B."/>
            <person name="Jeske O."/>
            <person name="Meyerdierks A."/>
            <person name="Storesund J.E."/>
            <person name="Kallscheuer N."/>
            <person name="Luecker S."/>
            <person name="Lage O.M."/>
            <person name="Pohl T."/>
            <person name="Merkel B.J."/>
            <person name="Hornburger P."/>
            <person name="Mueller R.-W."/>
            <person name="Bruemmer F."/>
            <person name="Labrenz M."/>
            <person name="Spormann A.M."/>
            <person name="Op Den Camp H."/>
            <person name="Overmann J."/>
            <person name="Amann R."/>
            <person name="Jetten M.S.M."/>
            <person name="Mascher T."/>
            <person name="Medema M.H."/>
            <person name="Devos D.P."/>
            <person name="Kaster A.-K."/>
            <person name="Ovreas L."/>
            <person name="Rohde M."/>
            <person name="Galperin M.Y."/>
            <person name="Jogler C."/>
        </authorList>
    </citation>
    <scope>NUCLEOTIDE SEQUENCE [LARGE SCALE GENOMIC DNA]</scope>
    <source>
        <strain evidence="2 3">Pla108</strain>
    </source>
</reference>
<gene>
    <name evidence="2" type="ORF">Pla108_34960</name>
</gene>
<accession>A0A5C6A7I3</accession>
<keyword evidence="3" id="KW-1185">Reference proteome</keyword>
<evidence type="ECO:0000313" key="2">
    <source>
        <dbReference type="EMBL" id="TWT95350.1"/>
    </source>
</evidence>